<keyword evidence="2 3" id="KW-0040">ANK repeat</keyword>
<dbReference type="SUPFAM" id="SSF48403">
    <property type="entry name" value="Ankyrin repeat"/>
    <property type="match status" value="1"/>
</dbReference>
<dbReference type="Pfam" id="PF00023">
    <property type="entry name" value="Ank"/>
    <property type="match status" value="1"/>
</dbReference>
<feature type="repeat" description="ANK" evidence="3">
    <location>
        <begin position="59"/>
        <end position="91"/>
    </location>
</feature>
<dbReference type="PANTHER" id="PTHR24198">
    <property type="entry name" value="ANKYRIN REPEAT AND PROTEIN KINASE DOMAIN-CONTAINING PROTEIN"/>
    <property type="match status" value="1"/>
</dbReference>
<gene>
    <name evidence="4" type="ORF">WR25_06787</name>
</gene>
<dbReference type="InterPro" id="IPR002110">
    <property type="entry name" value="Ankyrin_rpt"/>
</dbReference>
<feature type="repeat" description="ANK" evidence="3">
    <location>
        <begin position="257"/>
        <end position="289"/>
    </location>
</feature>
<evidence type="ECO:0000256" key="2">
    <source>
        <dbReference type="ARBA" id="ARBA00023043"/>
    </source>
</evidence>
<dbReference type="InterPro" id="IPR036770">
    <property type="entry name" value="Ankyrin_rpt-contain_sf"/>
</dbReference>
<keyword evidence="1" id="KW-0677">Repeat</keyword>
<evidence type="ECO:0000313" key="5">
    <source>
        <dbReference type="Proteomes" id="UP000218231"/>
    </source>
</evidence>
<evidence type="ECO:0000256" key="1">
    <source>
        <dbReference type="ARBA" id="ARBA00022737"/>
    </source>
</evidence>
<comment type="caution">
    <text evidence="4">The sequence shown here is derived from an EMBL/GenBank/DDBJ whole genome shotgun (WGS) entry which is preliminary data.</text>
</comment>
<dbReference type="OrthoDB" id="539213at2759"/>
<dbReference type="EMBL" id="LIAE01008844">
    <property type="protein sequence ID" value="PAV72132.1"/>
    <property type="molecule type" value="Genomic_DNA"/>
</dbReference>
<proteinExistence type="predicted"/>
<reference evidence="4 5" key="1">
    <citation type="journal article" date="2017" name="Curr. Biol.">
        <title>Genome architecture and evolution of a unichromosomal asexual nematode.</title>
        <authorList>
            <person name="Fradin H."/>
            <person name="Zegar C."/>
            <person name="Gutwein M."/>
            <person name="Lucas J."/>
            <person name="Kovtun M."/>
            <person name="Corcoran D."/>
            <person name="Baugh L.R."/>
            <person name="Kiontke K."/>
            <person name="Gunsalus K."/>
            <person name="Fitch D.H."/>
            <person name="Piano F."/>
        </authorList>
    </citation>
    <scope>NUCLEOTIDE SEQUENCE [LARGE SCALE GENOMIC DNA]</scope>
    <source>
        <strain evidence="4">PF1309</strain>
    </source>
</reference>
<dbReference type="Gene3D" id="1.25.40.20">
    <property type="entry name" value="Ankyrin repeat-containing domain"/>
    <property type="match status" value="2"/>
</dbReference>
<dbReference type="STRING" id="2018661.A0A2A2KE49"/>
<dbReference type="AlphaFoldDB" id="A0A2A2KE49"/>
<dbReference type="PROSITE" id="PS50088">
    <property type="entry name" value="ANK_REPEAT"/>
    <property type="match status" value="3"/>
</dbReference>
<sequence length="593" mass="67531">MVKMCPFYVMGLIKHKGIPVDSTDDDGVTPLQIAAFTGHKYMATFLLDNGADFEACNQVGMTAFHHACREGKMDIVDLLLQRGANIHRTTHLGVNALMLAAGCGHSDVVKKLVSLRVELSLKKSVGLCPTPLIAAAFRNYPQICGFLIHRGAHVDEAVESLNRLTALSCALMCNTTSVYIFSALLDLGADPYKRSFEKKTVAELAEEYKRIDIINMLNYKEKRIDRTNKDMDIRRMILNGKLEGLDFLKEKDDMYCDGTTPLMYAVINENSQAVKRLLESDVKVNVVESKYGLSALHFSSLLRFDDITATLLMNGADPILQTSFQSTAFDFLLYAKDEVESNLRSMTHTYRPRNVETKLALSASSNALSKMLQHKQKIPKEWISKFSSQLGIATERPLEAVTIEMKQWLESRMHTSPVEGRNHKKLVRLEQLLRREKTVMPPKPISIDTIVDVAKQLANEAQSFNVDCFYDYYDADVDKKEDLTMWPYGSDFDQAHYYSNLYSYQQKSKIIRRRESIERIHVARRESLETIERRRVPPRNAALLEGTSQNQMRTTPRMLKKSRESMMLEAESPRLSGLPAPAFVYQEQLRKWV</sequence>
<dbReference type="SMART" id="SM00248">
    <property type="entry name" value="ANK"/>
    <property type="match status" value="7"/>
</dbReference>
<dbReference type="Proteomes" id="UP000218231">
    <property type="component" value="Unassembled WGS sequence"/>
</dbReference>
<dbReference type="Pfam" id="PF12796">
    <property type="entry name" value="Ank_2"/>
    <property type="match status" value="2"/>
</dbReference>
<evidence type="ECO:0000256" key="3">
    <source>
        <dbReference type="PROSITE-ProRule" id="PRU00023"/>
    </source>
</evidence>
<keyword evidence="5" id="KW-1185">Reference proteome</keyword>
<dbReference type="PANTHER" id="PTHR24198:SF165">
    <property type="entry name" value="ANKYRIN REPEAT-CONTAINING PROTEIN-RELATED"/>
    <property type="match status" value="1"/>
</dbReference>
<dbReference type="PROSITE" id="PS50297">
    <property type="entry name" value="ANK_REP_REGION"/>
    <property type="match status" value="3"/>
</dbReference>
<name>A0A2A2KE49_9BILA</name>
<organism evidence="4 5">
    <name type="scientific">Diploscapter pachys</name>
    <dbReference type="NCBI Taxonomy" id="2018661"/>
    <lineage>
        <taxon>Eukaryota</taxon>
        <taxon>Metazoa</taxon>
        <taxon>Ecdysozoa</taxon>
        <taxon>Nematoda</taxon>
        <taxon>Chromadorea</taxon>
        <taxon>Rhabditida</taxon>
        <taxon>Rhabditina</taxon>
        <taxon>Rhabditomorpha</taxon>
        <taxon>Rhabditoidea</taxon>
        <taxon>Rhabditidae</taxon>
        <taxon>Diploscapter</taxon>
    </lineage>
</organism>
<evidence type="ECO:0000313" key="4">
    <source>
        <dbReference type="EMBL" id="PAV72132.1"/>
    </source>
</evidence>
<accession>A0A2A2KE49</accession>
<feature type="repeat" description="ANK" evidence="3">
    <location>
        <begin position="26"/>
        <end position="58"/>
    </location>
</feature>
<protein>
    <submittedName>
        <fullName evidence="4">Uncharacterized protein</fullName>
    </submittedName>
</protein>